<sequence length="146" mass="14566">MITTLLAPVPDSTTRLGTEPVGRLLWRACTQTTAAVGVYGVYALTNAWFVGHGVGDTAMAAVNLAAPLLLLLGAVSTTVGAGGASLVSRALGPATGRPPPGRRATPSPSSGSVPPPPLRSAWPSLTRCSPCSGPTANCARSPAPTP</sequence>
<evidence type="ECO:0000256" key="1">
    <source>
        <dbReference type="ARBA" id="ARBA00004651"/>
    </source>
</evidence>
<evidence type="ECO:0000313" key="8">
    <source>
        <dbReference type="EMBL" id="GDY51903.1"/>
    </source>
</evidence>
<feature type="transmembrane region" description="Helical" evidence="7">
    <location>
        <begin position="24"/>
        <end position="44"/>
    </location>
</feature>
<evidence type="ECO:0000256" key="4">
    <source>
        <dbReference type="ARBA" id="ARBA00022989"/>
    </source>
</evidence>
<evidence type="ECO:0008006" key="10">
    <source>
        <dbReference type="Google" id="ProtNLM"/>
    </source>
</evidence>
<evidence type="ECO:0000256" key="6">
    <source>
        <dbReference type="SAM" id="MobiDB-lite"/>
    </source>
</evidence>
<reference evidence="8 9" key="1">
    <citation type="journal article" date="2020" name="Int. J. Syst. Evol. Microbiol.">
        <title>Reclassification of Streptomyces castelarensis and Streptomyces sporoclivatus as later heterotypic synonyms of Streptomyces antimycoticus.</title>
        <authorList>
            <person name="Komaki H."/>
            <person name="Tamura T."/>
        </authorList>
    </citation>
    <scope>NUCLEOTIDE SEQUENCE [LARGE SCALE GENOMIC DNA]</scope>
    <source>
        <strain evidence="8 9">NBRC 13459</strain>
    </source>
</reference>
<dbReference type="PANTHER" id="PTHR43823">
    <property type="entry name" value="SPORULATION PROTEIN YKVU"/>
    <property type="match status" value="1"/>
</dbReference>
<evidence type="ECO:0000256" key="3">
    <source>
        <dbReference type="ARBA" id="ARBA00022692"/>
    </source>
</evidence>
<evidence type="ECO:0000256" key="7">
    <source>
        <dbReference type="SAM" id="Phobius"/>
    </source>
</evidence>
<dbReference type="Proteomes" id="UP000301309">
    <property type="component" value="Unassembled WGS sequence"/>
</dbReference>
<comment type="subcellular location">
    <subcellularLocation>
        <location evidence="1">Cell membrane</location>
        <topology evidence="1">Multi-pass membrane protein</topology>
    </subcellularLocation>
</comment>
<keyword evidence="4 7" id="KW-1133">Transmembrane helix</keyword>
<name>A0A4D4L1N7_STRVO</name>
<gene>
    <name evidence="8" type="ORF">SVIO_025260</name>
</gene>
<evidence type="ECO:0000256" key="2">
    <source>
        <dbReference type="ARBA" id="ARBA00022475"/>
    </source>
</evidence>
<organism evidence="8 9">
    <name type="scientific">Streptomyces violaceusniger</name>
    <dbReference type="NCBI Taxonomy" id="68280"/>
    <lineage>
        <taxon>Bacteria</taxon>
        <taxon>Bacillati</taxon>
        <taxon>Actinomycetota</taxon>
        <taxon>Actinomycetes</taxon>
        <taxon>Kitasatosporales</taxon>
        <taxon>Streptomycetaceae</taxon>
        <taxon>Streptomyces</taxon>
        <taxon>Streptomyces violaceusniger group</taxon>
    </lineage>
</organism>
<proteinExistence type="predicted"/>
<accession>A0A4D4L1N7</accession>
<evidence type="ECO:0000313" key="9">
    <source>
        <dbReference type="Proteomes" id="UP000301309"/>
    </source>
</evidence>
<keyword evidence="9" id="KW-1185">Reference proteome</keyword>
<keyword evidence="2" id="KW-1003">Cell membrane</keyword>
<comment type="caution">
    <text evidence="8">The sequence shown here is derived from an EMBL/GenBank/DDBJ whole genome shotgun (WGS) entry which is preliminary data.</text>
</comment>
<dbReference type="GO" id="GO:0005886">
    <property type="term" value="C:plasma membrane"/>
    <property type="evidence" value="ECO:0007669"/>
    <property type="project" value="UniProtKB-SubCell"/>
</dbReference>
<feature type="compositionally biased region" description="Low complexity" evidence="6">
    <location>
        <begin position="102"/>
        <end position="112"/>
    </location>
</feature>
<evidence type="ECO:0000256" key="5">
    <source>
        <dbReference type="ARBA" id="ARBA00023136"/>
    </source>
</evidence>
<keyword evidence="5 7" id="KW-0472">Membrane</keyword>
<dbReference type="PANTHER" id="PTHR43823:SF3">
    <property type="entry name" value="MULTIDRUG EXPORT PROTEIN MEPA"/>
    <property type="match status" value="1"/>
</dbReference>
<feature type="transmembrane region" description="Helical" evidence="7">
    <location>
        <begin position="64"/>
        <end position="87"/>
    </location>
</feature>
<dbReference type="AlphaFoldDB" id="A0A4D4L1N7"/>
<feature type="region of interest" description="Disordered" evidence="6">
    <location>
        <begin position="88"/>
        <end position="121"/>
    </location>
</feature>
<dbReference type="InterPro" id="IPR051327">
    <property type="entry name" value="MATE_MepA_subfamily"/>
</dbReference>
<protein>
    <recommendedName>
        <fullName evidence="10">Polysaccharide biosynthesis protein C-terminal domain-containing protein</fullName>
    </recommendedName>
</protein>
<keyword evidence="3 7" id="KW-0812">Transmembrane</keyword>
<dbReference type="EMBL" id="BJHW01000001">
    <property type="protein sequence ID" value="GDY51903.1"/>
    <property type="molecule type" value="Genomic_DNA"/>
</dbReference>